<evidence type="ECO:0000256" key="2">
    <source>
        <dbReference type="SAM" id="SignalP"/>
    </source>
</evidence>
<evidence type="ECO:0000256" key="1">
    <source>
        <dbReference type="SAM" id="MobiDB-lite"/>
    </source>
</evidence>
<evidence type="ECO:0008006" key="5">
    <source>
        <dbReference type="Google" id="ProtNLM"/>
    </source>
</evidence>
<protein>
    <recommendedName>
        <fullName evidence="5">Secreted protein</fullName>
    </recommendedName>
</protein>
<organism evidence="3 4">
    <name type="scientific">Aeromicrobium endophyticum</name>
    <dbReference type="NCBI Taxonomy" id="2292704"/>
    <lineage>
        <taxon>Bacteria</taxon>
        <taxon>Bacillati</taxon>
        <taxon>Actinomycetota</taxon>
        <taxon>Actinomycetes</taxon>
        <taxon>Propionibacteriales</taxon>
        <taxon>Nocardioidaceae</taxon>
        <taxon>Aeromicrobium</taxon>
    </lineage>
</organism>
<reference evidence="3 4" key="1">
    <citation type="submission" date="2018-08" db="EMBL/GenBank/DDBJ databases">
        <title>Aeromicrobium sp. M2KJ-4, whole genome shotgun sequence.</title>
        <authorList>
            <person name="Tuo L."/>
        </authorList>
    </citation>
    <scope>NUCLEOTIDE SEQUENCE [LARGE SCALE GENOMIC DNA]</scope>
    <source>
        <strain evidence="3 4">M2KJ-4</strain>
    </source>
</reference>
<accession>A0A371P841</accession>
<gene>
    <name evidence="3" type="ORF">DX116_00370</name>
</gene>
<dbReference type="Proteomes" id="UP000265581">
    <property type="component" value="Unassembled WGS sequence"/>
</dbReference>
<proteinExistence type="predicted"/>
<name>A0A371P841_9ACTN</name>
<evidence type="ECO:0000313" key="3">
    <source>
        <dbReference type="EMBL" id="REK72144.1"/>
    </source>
</evidence>
<sequence>MLMTRTRLLALTVVTSAALLLGGCGSDGGKDDAADPSATTSATPGEAASSGAPTTSKPSTKPTTSPTPTPSNTPAKPGTYIDYEAINEDGIRIAAAADTKKLTGAPTDFKAFVGTLIEKQAASGTAGCSEAPLIYVTQIDTNGWARGSYSIPGCGGSGALWAKSGSSWTEAWSGQSLVDCATLHRYAFPSRLAGDTCDSGGGTKPYSR</sequence>
<feature type="region of interest" description="Disordered" evidence="1">
    <location>
        <begin position="26"/>
        <end position="79"/>
    </location>
</feature>
<feature type="compositionally biased region" description="Low complexity" evidence="1">
    <location>
        <begin position="35"/>
        <end position="64"/>
    </location>
</feature>
<feature type="signal peptide" evidence="2">
    <location>
        <begin position="1"/>
        <end position="17"/>
    </location>
</feature>
<dbReference type="EMBL" id="QUBR01000001">
    <property type="protein sequence ID" value="REK72144.1"/>
    <property type="molecule type" value="Genomic_DNA"/>
</dbReference>
<comment type="caution">
    <text evidence="3">The sequence shown here is derived from an EMBL/GenBank/DDBJ whole genome shotgun (WGS) entry which is preliminary data.</text>
</comment>
<dbReference type="AlphaFoldDB" id="A0A371P841"/>
<dbReference type="PROSITE" id="PS51257">
    <property type="entry name" value="PROKAR_LIPOPROTEIN"/>
    <property type="match status" value="1"/>
</dbReference>
<evidence type="ECO:0000313" key="4">
    <source>
        <dbReference type="Proteomes" id="UP000265581"/>
    </source>
</evidence>
<feature type="chain" id="PRO_5039619975" description="Secreted protein" evidence="2">
    <location>
        <begin position="18"/>
        <end position="208"/>
    </location>
</feature>
<keyword evidence="4" id="KW-1185">Reference proteome</keyword>
<keyword evidence="2" id="KW-0732">Signal</keyword>